<name>A0ABV6GHF9_9BACI</name>
<keyword evidence="1" id="KW-1133">Transmembrane helix</keyword>
<dbReference type="Proteomes" id="UP001589854">
    <property type="component" value="Unassembled WGS sequence"/>
</dbReference>
<keyword evidence="3" id="KW-1185">Reference proteome</keyword>
<dbReference type="EMBL" id="JBHLVO010000016">
    <property type="protein sequence ID" value="MFC0273120.1"/>
    <property type="molecule type" value="Genomic_DNA"/>
</dbReference>
<organism evidence="2 3">
    <name type="scientific">Metabacillus herbersteinensis</name>
    <dbReference type="NCBI Taxonomy" id="283816"/>
    <lineage>
        <taxon>Bacteria</taxon>
        <taxon>Bacillati</taxon>
        <taxon>Bacillota</taxon>
        <taxon>Bacilli</taxon>
        <taxon>Bacillales</taxon>
        <taxon>Bacillaceae</taxon>
        <taxon>Metabacillus</taxon>
    </lineage>
</organism>
<evidence type="ECO:0000313" key="3">
    <source>
        <dbReference type="Proteomes" id="UP001589854"/>
    </source>
</evidence>
<feature type="transmembrane region" description="Helical" evidence="1">
    <location>
        <begin position="15"/>
        <end position="37"/>
    </location>
</feature>
<gene>
    <name evidence="2" type="ORF">ACFFIX_17015</name>
</gene>
<accession>A0ABV6GHF9</accession>
<proteinExistence type="predicted"/>
<reference evidence="2 3" key="1">
    <citation type="submission" date="2024-09" db="EMBL/GenBank/DDBJ databases">
        <authorList>
            <person name="Sun Q."/>
            <person name="Mori K."/>
        </authorList>
    </citation>
    <scope>NUCLEOTIDE SEQUENCE [LARGE SCALE GENOMIC DNA]</scope>
    <source>
        <strain evidence="2 3">CCM 7228</strain>
    </source>
</reference>
<keyword evidence="1" id="KW-0812">Transmembrane</keyword>
<evidence type="ECO:0000313" key="2">
    <source>
        <dbReference type="EMBL" id="MFC0273120.1"/>
    </source>
</evidence>
<evidence type="ECO:0000256" key="1">
    <source>
        <dbReference type="SAM" id="Phobius"/>
    </source>
</evidence>
<dbReference type="RefSeq" id="WP_378936108.1">
    <property type="nucleotide sequence ID" value="NZ_JBHLVO010000016.1"/>
</dbReference>
<keyword evidence="1" id="KW-0472">Membrane</keyword>
<comment type="caution">
    <text evidence="2">The sequence shown here is derived from an EMBL/GenBank/DDBJ whole genome shotgun (WGS) entry which is preliminary data.</text>
</comment>
<protein>
    <submittedName>
        <fullName evidence="2">Uncharacterized protein</fullName>
    </submittedName>
</protein>
<sequence length="53" mass="5998">MANLEVTKKSSWVKWLKISGLAILSLFSLLLLCGFIYETISLKNVKKTIPQMV</sequence>